<proteinExistence type="predicted"/>
<keyword evidence="3" id="KW-1185">Reference proteome</keyword>
<dbReference type="KEGG" id="cim:CIMG_13333"/>
<dbReference type="VEuPathDB" id="FungiDB:CIMG_13333"/>
<reference evidence="3" key="1">
    <citation type="journal article" date="2009" name="Genome Res.">
        <title>Comparative genomic analyses of the human fungal pathogens Coccidioides and their relatives.</title>
        <authorList>
            <person name="Sharpton T.J."/>
            <person name="Stajich J.E."/>
            <person name="Rounsley S.D."/>
            <person name="Gardner M.J."/>
            <person name="Wortman J.R."/>
            <person name="Jordar V.S."/>
            <person name="Maiti R."/>
            <person name="Kodira C.D."/>
            <person name="Neafsey D.E."/>
            <person name="Zeng Q."/>
            <person name="Hung C.-Y."/>
            <person name="McMahan C."/>
            <person name="Muszewska A."/>
            <person name="Grynberg M."/>
            <person name="Mandel M.A."/>
            <person name="Kellner E.M."/>
            <person name="Barker B.M."/>
            <person name="Galgiani J.N."/>
            <person name="Orbach M.J."/>
            <person name="Kirkland T.N."/>
            <person name="Cole G.T."/>
            <person name="Henn M.R."/>
            <person name="Birren B.W."/>
            <person name="Taylor J.W."/>
        </authorList>
    </citation>
    <scope>NUCLEOTIDE SEQUENCE [LARGE SCALE GENOMIC DNA]</scope>
    <source>
        <strain evidence="3">RS</strain>
    </source>
</reference>
<organism evidence="2 3">
    <name type="scientific">Coccidioides immitis (strain RS)</name>
    <name type="common">Valley fever fungus</name>
    <dbReference type="NCBI Taxonomy" id="246410"/>
    <lineage>
        <taxon>Eukaryota</taxon>
        <taxon>Fungi</taxon>
        <taxon>Dikarya</taxon>
        <taxon>Ascomycota</taxon>
        <taxon>Pezizomycotina</taxon>
        <taxon>Eurotiomycetes</taxon>
        <taxon>Eurotiomycetidae</taxon>
        <taxon>Onygenales</taxon>
        <taxon>Onygenaceae</taxon>
        <taxon>Coccidioides</taxon>
    </lineage>
</organism>
<dbReference type="InParanoid" id="J3K3G4"/>
<gene>
    <name evidence="2" type="ORF">CIMG_13333</name>
</gene>
<dbReference type="AlphaFoldDB" id="J3K3G4"/>
<feature type="region of interest" description="Disordered" evidence="1">
    <location>
        <begin position="46"/>
        <end position="77"/>
    </location>
</feature>
<dbReference type="Proteomes" id="UP000001261">
    <property type="component" value="Unassembled WGS sequence"/>
</dbReference>
<protein>
    <submittedName>
        <fullName evidence="2">Uncharacterized protein</fullName>
    </submittedName>
</protein>
<feature type="region of interest" description="Disordered" evidence="1">
    <location>
        <begin position="146"/>
        <end position="174"/>
    </location>
</feature>
<evidence type="ECO:0000313" key="2">
    <source>
        <dbReference type="EMBL" id="EAS28727.3"/>
    </source>
</evidence>
<evidence type="ECO:0000313" key="3">
    <source>
        <dbReference type="Proteomes" id="UP000001261"/>
    </source>
</evidence>
<name>J3K3G4_COCIM</name>
<dbReference type="EMBL" id="GG704913">
    <property type="protein sequence ID" value="EAS28727.3"/>
    <property type="molecule type" value="Genomic_DNA"/>
</dbReference>
<accession>J3K3G4</accession>
<evidence type="ECO:0000256" key="1">
    <source>
        <dbReference type="SAM" id="MobiDB-lite"/>
    </source>
</evidence>
<dbReference type="GeneID" id="24164960"/>
<reference evidence="3" key="2">
    <citation type="journal article" date="2010" name="Genome Res.">
        <title>Population genomic sequencing of Coccidioides fungi reveals recent hybridization and transposon control.</title>
        <authorList>
            <person name="Neafsey D.E."/>
            <person name="Barker B.M."/>
            <person name="Sharpton T.J."/>
            <person name="Stajich J.E."/>
            <person name="Park D.J."/>
            <person name="Whiston E."/>
            <person name="Hung C.-Y."/>
            <person name="McMahan C."/>
            <person name="White J."/>
            <person name="Sykes S."/>
            <person name="Heiman D."/>
            <person name="Young S."/>
            <person name="Zeng Q."/>
            <person name="Abouelleil A."/>
            <person name="Aftuck L."/>
            <person name="Bessette D."/>
            <person name="Brown A."/>
            <person name="FitzGerald M."/>
            <person name="Lui A."/>
            <person name="Macdonald J.P."/>
            <person name="Priest M."/>
            <person name="Orbach M.J."/>
            <person name="Galgiani J.N."/>
            <person name="Kirkland T.N."/>
            <person name="Cole G.T."/>
            <person name="Birren B.W."/>
            <person name="Henn M.R."/>
            <person name="Taylor J.W."/>
            <person name="Rounsley S.D."/>
        </authorList>
    </citation>
    <scope>GENOME REANNOTATION</scope>
    <source>
        <strain evidence="3">RS</strain>
    </source>
</reference>
<sequence length="187" mass="21041">MCQKAIEFNSLFSLVLESYRSCIYKRITVHYVDLQRAHNLMEDLKRRTIDDPGRQTGSGKSAKGLAQKSGIQPHLPHNELVGQSHARQLSVGKQGRVQGMYEVMKYCKITLRYQPVFSQRLQNELVFHDFSFPLCNYRTPVLPTEAPPAGQPTVSTPSIDLTSSPPPPIILPQQPACARVPPIPRYS</sequence>
<dbReference type="RefSeq" id="XP_001240310.1">
    <property type="nucleotide sequence ID" value="XM_001240309.1"/>
</dbReference>